<name>A0A482X7W7_LAOST</name>
<feature type="compositionally biased region" description="Low complexity" evidence="1">
    <location>
        <begin position="209"/>
        <end position="219"/>
    </location>
</feature>
<dbReference type="OrthoDB" id="440385at2759"/>
<feature type="region of interest" description="Disordered" evidence="1">
    <location>
        <begin position="193"/>
        <end position="244"/>
    </location>
</feature>
<dbReference type="InParanoid" id="A0A482X7W7"/>
<evidence type="ECO:0000256" key="1">
    <source>
        <dbReference type="SAM" id="MobiDB-lite"/>
    </source>
</evidence>
<feature type="compositionally biased region" description="Basic and acidic residues" evidence="1">
    <location>
        <begin position="495"/>
        <end position="504"/>
    </location>
</feature>
<gene>
    <name evidence="3" type="ORF">LSTR_LSTR005259</name>
</gene>
<sequence>MMTIPFPLTRMISEVPIIWLLSLCSMGSIVAIVFGCVCGCRKKVPKNELMGLAGMVKLTNPEGSISYNSTIPVVQVDSDNATPDYGANFQDQPDLNKRPSSATATATRSLPDLPVEPGVSAWDHNDTSSDLYATVEENKSDKRRCLMQSQSGDDGYNSPTQTDDSLSPYARVKGEHPYDQLKQSEHPYAQVHANGIPAGSIPKHNRPNSAIASASSQSADNERADSSSPIAPPRMRKSLTGLSDSSLPDSIAAATAIAGGIPANQELPYMTPPLITAPANHTQQHFSGDSQDSSKGYTSISVREPLATILGERSRSQRQDLIDSHYMTVSDDSDEMYAAIEEPGGQAVYTSGSETYARIRPNPSPQTRPPAEETVERPPSQQARRTSHSRQASSSSAASSGVSPNSPKPEKRQANSPLPRPPPPPTDAGLSAPAAAAAVDDMYAKVMKKRRSSQSVTSLEEQQQHMAAGALSDGASAAAPPGYERLSPQAEPNYEELKPQDLKPTRSPIESNYAKVNKNRPKNNNSKPLSVEPAYASLSRKDSGHDPDYESVSANSQNDPNYESLEKTDSENDPPYEKLQSTSSASLDDDYETVFRVDSTQVYSRMEERDS</sequence>
<feature type="compositionally biased region" description="Polar residues" evidence="1">
    <location>
        <begin position="147"/>
        <end position="165"/>
    </location>
</feature>
<organism evidence="3 4">
    <name type="scientific">Laodelphax striatellus</name>
    <name type="common">Small brown planthopper</name>
    <name type="synonym">Delphax striatella</name>
    <dbReference type="NCBI Taxonomy" id="195883"/>
    <lineage>
        <taxon>Eukaryota</taxon>
        <taxon>Metazoa</taxon>
        <taxon>Ecdysozoa</taxon>
        <taxon>Arthropoda</taxon>
        <taxon>Hexapoda</taxon>
        <taxon>Insecta</taxon>
        <taxon>Pterygota</taxon>
        <taxon>Neoptera</taxon>
        <taxon>Paraneoptera</taxon>
        <taxon>Hemiptera</taxon>
        <taxon>Auchenorrhyncha</taxon>
        <taxon>Fulgoroidea</taxon>
        <taxon>Delphacidae</taxon>
        <taxon>Criomorphinae</taxon>
        <taxon>Laodelphax</taxon>
    </lineage>
</organism>
<keyword evidence="4" id="KW-1185">Reference proteome</keyword>
<comment type="caution">
    <text evidence="3">The sequence shown here is derived from an EMBL/GenBank/DDBJ whole genome shotgun (WGS) entry which is preliminary data.</text>
</comment>
<feature type="compositionally biased region" description="Low complexity" evidence="1">
    <location>
        <begin position="380"/>
        <end position="400"/>
    </location>
</feature>
<evidence type="ECO:0000256" key="2">
    <source>
        <dbReference type="SAM" id="Phobius"/>
    </source>
</evidence>
<keyword evidence="2" id="KW-0472">Membrane</keyword>
<feature type="transmembrane region" description="Helical" evidence="2">
    <location>
        <begin position="17"/>
        <end position="40"/>
    </location>
</feature>
<keyword evidence="2" id="KW-0812">Transmembrane</keyword>
<feature type="compositionally biased region" description="Polar residues" evidence="1">
    <location>
        <begin position="453"/>
        <end position="465"/>
    </location>
</feature>
<feature type="region of interest" description="Disordered" evidence="1">
    <location>
        <begin position="279"/>
        <end position="298"/>
    </location>
</feature>
<feature type="compositionally biased region" description="Basic and acidic residues" evidence="1">
    <location>
        <begin position="539"/>
        <end position="548"/>
    </location>
</feature>
<dbReference type="STRING" id="195883.A0A482X7W7"/>
<feature type="compositionally biased region" description="Polar residues" evidence="1">
    <location>
        <begin position="552"/>
        <end position="561"/>
    </location>
</feature>
<feature type="region of interest" description="Disordered" evidence="1">
    <location>
        <begin position="82"/>
        <end position="171"/>
    </location>
</feature>
<feature type="compositionally biased region" description="Polar residues" evidence="1">
    <location>
        <begin position="89"/>
        <end position="108"/>
    </location>
</feature>
<feature type="compositionally biased region" description="Low complexity" evidence="1">
    <location>
        <begin position="467"/>
        <end position="479"/>
    </location>
</feature>
<evidence type="ECO:0000313" key="3">
    <source>
        <dbReference type="EMBL" id="RZF41797.1"/>
    </source>
</evidence>
<reference evidence="3 4" key="1">
    <citation type="journal article" date="2017" name="Gigascience">
        <title>Genome sequence of the small brown planthopper, Laodelphax striatellus.</title>
        <authorList>
            <person name="Zhu J."/>
            <person name="Jiang F."/>
            <person name="Wang X."/>
            <person name="Yang P."/>
            <person name="Bao Y."/>
            <person name="Zhao W."/>
            <person name="Wang W."/>
            <person name="Lu H."/>
            <person name="Wang Q."/>
            <person name="Cui N."/>
            <person name="Li J."/>
            <person name="Chen X."/>
            <person name="Luo L."/>
            <person name="Yu J."/>
            <person name="Kang L."/>
            <person name="Cui F."/>
        </authorList>
    </citation>
    <scope>NUCLEOTIDE SEQUENCE [LARGE SCALE GENOMIC DNA]</scope>
    <source>
        <strain evidence="3">Lst14</strain>
    </source>
</reference>
<feature type="region of interest" description="Disordered" evidence="1">
    <location>
        <begin position="356"/>
        <end position="592"/>
    </location>
</feature>
<evidence type="ECO:0000313" key="4">
    <source>
        <dbReference type="Proteomes" id="UP000291343"/>
    </source>
</evidence>
<accession>A0A482X7W7</accession>
<protein>
    <submittedName>
        <fullName evidence="3">Uncharacterized protein</fullName>
    </submittedName>
</protein>
<dbReference type="Proteomes" id="UP000291343">
    <property type="component" value="Unassembled WGS sequence"/>
</dbReference>
<dbReference type="AlphaFoldDB" id="A0A482X7W7"/>
<dbReference type="EMBL" id="QKKF02016138">
    <property type="protein sequence ID" value="RZF41797.1"/>
    <property type="molecule type" value="Genomic_DNA"/>
</dbReference>
<feature type="compositionally biased region" description="Low complexity" evidence="1">
    <location>
        <begin position="427"/>
        <end position="441"/>
    </location>
</feature>
<proteinExistence type="predicted"/>
<keyword evidence="2" id="KW-1133">Transmembrane helix</keyword>